<dbReference type="PANTHER" id="PTHR47424:SF6">
    <property type="entry name" value="PROLINE UTILIZATION TRANS-ACTIVATOR"/>
    <property type="match status" value="1"/>
</dbReference>
<dbReference type="SMART" id="SM00066">
    <property type="entry name" value="GAL4"/>
    <property type="match status" value="1"/>
</dbReference>
<evidence type="ECO:0000256" key="3">
    <source>
        <dbReference type="ARBA" id="ARBA00023163"/>
    </source>
</evidence>
<dbReference type="GO" id="GO:0000981">
    <property type="term" value="F:DNA-binding transcription factor activity, RNA polymerase II-specific"/>
    <property type="evidence" value="ECO:0007669"/>
    <property type="project" value="InterPro"/>
</dbReference>
<dbReference type="Gene3D" id="4.10.240.10">
    <property type="entry name" value="Zn(2)-C6 fungal-type DNA-binding domain"/>
    <property type="match status" value="1"/>
</dbReference>
<dbReference type="InterPro" id="IPR007219">
    <property type="entry name" value="XnlR_reg_dom"/>
</dbReference>
<keyword evidence="1" id="KW-0479">Metal-binding</keyword>
<dbReference type="EMBL" id="KN714745">
    <property type="protein sequence ID" value="KUI60170.1"/>
    <property type="molecule type" value="Genomic_DNA"/>
</dbReference>
<keyword evidence="3" id="KW-0804">Transcription</keyword>
<dbReference type="Proteomes" id="UP000078576">
    <property type="component" value="Unassembled WGS sequence"/>
</dbReference>
<evidence type="ECO:0000256" key="2">
    <source>
        <dbReference type="ARBA" id="ARBA00023015"/>
    </source>
</evidence>
<reference evidence="8" key="1">
    <citation type="submission" date="2014-12" db="EMBL/GenBank/DDBJ databases">
        <title>Genome Sequence of Valsa Canker Pathogens Uncovers a Specific Adaption of Colonization on Woody Bark.</title>
        <authorList>
            <person name="Yin Z."/>
            <person name="Liu H."/>
            <person name="Gao X."/>
            <person name="Li Z."/>
            <person name="Song N."/>
            <person name="Ke X."/>
            <person name="Dai Q."/>
            <person name="Wu Y."/>
            <person name="Sun Y."/>
            <person name="Xu J.-R."/>
            <person name="Kang Z.K."/>
            <person name="Wang L."/>
            <person name="Huang L."/>
        </authorList>
    </citation>
    <scope>NUCLEOTIDE SEQUENCE [LARGE SCALE GENOMIC DNA]</scope>
    <source>
        <strain evidence="8">SXYL134</strain>
    </source>
</reference>
<feature type="domain" description="Zn(2)-C6 fungal-type" evidence="6">
    <location>
        <begin position="26"/>
        <end position="56"/>
    </location>
</feature>
<dbReference type="Pfam" id="PF00172">
    <property type="entry name" value="Zn_clus"/>
    <property type="match status" value="1"/>
</dbReference>
<gene>
    <name evidence="7" type="ORF">VP1G_07423</name>
</gene>
<proteinExistence type="predicted"/>
<keyword evidence="4" id="KW-0539">Nucleus</keyword>
<dbReference type="PROSITE" id="PS00463">
    <property type="entry name" value="ZN2_CY6_FUNGAL_1"/>
    <property type="match status" value="1"/>
</dbReference>
<keyword evidence="8" id="KW-1185">Reference proteome</keyword>
<dbReference type="InterPro" id="IPR001138">
    <property type="entry name" value="Zn2Cys6_DnaBD"/>
</dbReference>
<feature type="compositionally biased region" description="Low complexity" evidence="5">
    <location>
        <begin position="621"/>
        <end position="634"/>
    </location>
</feature>
<dbReference type="InterPro" id="IPR036864">
    <property type="entry name" value="Zn2-C6_fun-type_DNA-bd_sf"/>
</dbReference>
<dbReference type="AlphaFoldDB" id="A0A194V895"/>
<dbReference type="GO" id="GO:0008270">
    <property type="term" value="F:zinc ion binding"/>
    <property type="evidence" value="ECO:0007669"/>
    <property type="project" value="InterPro"/>
</dbReference>
<keyword evidence="2" id="KW-0805">Transcription regulation</keyword>
<dbReference type="SMART" id="SM00906">
    <property type="entry name" value="Fungal_trans"/>
    <property type="match status" value="1"/>
</dbReference>
<evidence type="ECO:0000256" key="1">
    <source>
        <dbReference type="ARBA" id="ARBA00022723"/>
    </source>
</evidence>
<dbReference type="CDD" id="cd12148">
    <property type="entry name" value="fungal_TF_MHR"/>
    <property type="match status" value="1"/>
</dbReference>
<dbReference type="CDD" id="cd00067">
    <property type="entry name" value="GAL4"/>
    <property type="match status" value="1"/>
</dbReference>
<name>A0A194V895_CYTMA</name>
<dbReference type="GO" id="GO:0003677">
    <property type="term" value="F:DNA binding"/>
    <property type="evidence" value="ECO:0007669"/>
    <property type="project" value="InterPro"/>
</dbReference>
<feature type="compositionally biased region" description="Polar residues" evidence="5">
    <location>
        <begin position="635"/>
        <end position="647"/>
    </location>
</feature>
<evidence type="ECO:0000313" key="7">
    <source>
        <dbReference type="EMBL" id="KUI60170.1"/>
    </source>
</evidence>
<dbReference type="PROSITE" id="PS50048">
    <property type="entry name" value="ZN2_CY6_FUNGAL_2"/>
    <property type="match status" value="1"/>
</dbReference>
<dbReference type="GO" id="GO:0006351">
    <property type="term" value="P:DNA-templated transcription"/>
    <property type="evidence" value="ECO:0007669"/>
    <property type="project" value="InterPro"/>
</dbReference>
<accession>A0A194V895</accession>
<dbReference type="OrthoDB" id="3266505at2759"/>
<evidence type="ECO:0000259" key="6">
    <source>
        <dbReference type="PROSITE" id="PS50048"/>
    </source>
</evidence>
<dbReference type="SUPFAM" id="SSF57701">
    <property type="entry name" value="Zn2/Cys6 DNA-binding domain"/>
    <property type="match status" value="1"/>
</dbReference>
<sequence>MAPASSALSSSPTRNGTGETAIRPVACHRCRQRRSYCSKDRPKCTRCTAGGFDCVYEEARKITINEAYLRHLEAKVKAYEEADPRLRAGAVPISARLRTSAGLDQDDEFEDDIRLPEAFTQLNVESPGNSSANFKGPAHSDHFLRSFRKVSRLQVDDGSLDRDADFYDRGALPSRRLSNRNQTRLPPIEIARQLFAAQYTYIGTIFSFTSPMAFDELLHEAYQGPPELSDRDACLAHAKVLVILAFGKMYSVNQWIDYNGPPGFDYFTLALEVLPDLHEEGSIAFVETLSLVGYFMQNLNRRDAAFLYIGAALRMAVTLGLHQETSNPDLDDAAKEHRRRVWWSVYSLDRIHSVKSGNPITIHDEDVGVALPSKLPNEPDYCPAVVLRHYTKLSQICGDITTSIYRRTPKKGSTLMTAVQKIIKALSQWHRELPDELRFDPARISISRESVSTLLHYSQCINMTVRPLLFHVVQKRLKAGLAGKERDWKEGLTQTTIKVIEMCVSAAKDTINMMTIAAQKNLVATYGYMDSEHAFSAAIVLVMVCVAFPTSQQNIKSMNAALELLRGMSQRGNSHMAARHDLLAHLRATFMPSAVPPITMKVEPSPLPVQLFAMSPPGNSPPVSRQRPPQRSLSETSTVSQHSTAQSQQILTSFGPSIPMPGANMNIHGLNPGRFSPQSLSQMPDFSFLNNPRLDEGMFYDVDMTGVGGNDNQDFWEEAFANPAGDPGNTLMESLEWTQAAMDQFGSNGGDAMGL</sequence>
<evidence type="ECO:0000256" key="5">
    <source>
        <dbReference type="SAM" id="MobiDB-lite"/>
    </source>
</evidence>
<dbReference type="PANTHER" id="PTHR47424">
    <property type="entry name" value="REGULATORY PROTEIN GAL4"/>
    <property type="match status" value="1"/>
</dbReference>
<dbReference type="InterPro" id="IPR051127">
    <property type="entry name" value="Fungal_SecMet_Regulators"/>
</dbReference>
<evidence type="ECO:0000256" key="4">
    <source>
        <dbReference type="ARBA" id="ARBA00023242"/>
    </source>
</evidence>
<dbReference type="Pfam" id="PF04082">
    <property type="entry name" value="Fungal_trans"/>
    <property type="match status" value="1"/>
</dbReference>
<dbReference type="STRING" id="694573.A0A194V895"/>
<feature type="region of interest" description="Disordered" evidence="5">
    <location>
        <begin position="609"/>
        <end position="647"/>
    </location>
</feature>
<organism evidence="7 8">
    <name type="scientific">Cytospora mali</name>
    <name type="common">Apple Valsa canker fungus</name>
    <name type="synonym">Valsa mali</name>
    <dbReference type="NCBI Taxonomy" id="578113"/>
    <lineage>
        <taxon>Eukaryota</taxon>
        <taxon>Fungi</taxon>
        <taxon>Dikarya</taxon>
        <taxon>Ascomycota</taxon>
        <taxon>Pezizomycotina</taxon>
        <taxon>Sordariomycetes</taxon>
        <taxon>Sordariomycetidae</taxon>
        <taxon>Diaporthales</taxon>
        <taxon>Cytosporaceae</taxon>
        <taxon>Cytospora</taxon>
    </lineage>
</organism>
<evidence type="ECO:0000313" key="8">
    <source>
        <dbReference type="Proteomes" id="UP000078576"/>
    </source>
</evidence>
<protein>
    <submittedName>
        <fullName evidence="7">Proline utilization trans-activator</fullName>
    </submittedName>
</protein>